<reference evidence="4" key="1">
    <citation type="journal article" date="2012" name="PLoS Genet.">
        <title>Comparative analysis of the genomes of two field isolates of the rice blast fungus Magnaporthe oryzae.</title>
        <authorList>
            <person name="Xue M."/>
            <person name="Yang J."/>
            <person name="Li Z."/>
            <person name="Hu S."/>
            <person name="Yao N."/>
            <person name="Dean R.A."/>
            <person name="Zhao W."/>
            <person name="Shen M."/>
            <person name="Zhang H."/>
            <person name="Li C."/>
            <person name="Liu L."/>
            <person name="Cao L."/>
            <person name="Xu X."/>
            <person name="Xing Y."/>
            <person name="Hsiang T."/>
            <person name="Zhang Z."/>
            <person name="Xu J.R."/>
            <person name="Peng Y.L."/>
        </authorList>
    </citation>
    <scope>NUCLEOTIDE SEQUENCE [LARGE SCALE GENOMIC DNA]</scope>
    <source>
        <strain evidence="4">P131</strain>
    </source>
</reference>
<evidence type="ECO:0000313" key="4">
    <source>
        <dbReference type="EMBL" id="ELQ58761.1"/>
    </source>
</evidence>
<dbReference type="InterPro" id="IPR002347">
    <property type="entry name" value="SDR_fam"/>
</dbReference>
<dbReference type="Pfam" id="PF00106">
    <property type="entry name" value="adh_short"/>
    <property type="match status" value="1"/>
</dbReference>
<keyword evidence="3" id="KW-0560">Oxidoreductase</keyword>
<dbReference type="PANTHER" id="PTHR43544:SF7">
    <property type="entry name" value="NADB-LER2"/>
    <property type="match status" value="1"/>
</dbReference>
<sequence>MAPTTVLITGANRGLGKGLLERYLSQPNHTVVAAVRDPSHSTSQALSSIPKADDSKLVVVKYDAGVEQDAHDVAETLQKTHGIDKLDVVIANAAIAKGFVPIKEAKRSDVLEHVNVNVLGVLSLFQATRALLERAAADASPGEKPVFAIIGTVAGSMGGMMDIPNAVYGASKVMAHWYGLRLHKEEEWLSTLVIHPGWVQTEMGNFAAGLLGVSEAPVTVDDSVNGMFSILTDKDSKEKYGGKLVVTAFTTHRTTIQNNRKISQKKTTIEHHAVHPVRRLLRHFHPHRGTQDADHINLTAHVKKSSALSVCSGVTCKPGQGCKDDSTGGGVYAFVTNHIG</sequence>
<keyword evidence="2" id="KW-0521">NADP</keyword>
<dbReference type="PRINTS" id="PR00081">
    <property type="entry name" value="GDHRDH"/>
</dbReference>
<name>L7IS45_PYRO1</name>
<dbReference type="EMBL" id="JH795126">
    <property type="protein sequence ID" value="ELQ58761.1"/>
    <property type="molecule type" value="Genomic_DNA"/>
</dbReference>
<protein>
    <submittedName>
        <fullName evidence="4">Aflatoxin biosynthesis ketoreductase nor-1</fullName>
    </submittedName>
</protein>
<proteinExistence type="inferred from homology"/>
<comment type="similarity">
    <text evidence="1">Belongs to the short-chain dehydrogenases/reductases (SDR) family.</text>
</comment>
<evidence type="ECO:0000256" key="2">
    <source>
        <dbReference type="ARBA" id="ARBA00022857"/>
    </source>
</evidence>
<dbReference type="AlphaFoldDB" id="L7IS45"/>
<dbReference type="GO" id="GO:0005737">
    <property type="term" value="C:cytoplasm"/>
    <property type="evidence" value="ECO:0007669"/>
    <property type="project" value="TreeGrafter"/>
</dbReference>
<dbReference type="InterPro" id="IPR036291">
    <property type="entry name" value="NAD(P)-bd_dom_sf"/>
</dbReference>
<dbReference type="SUPFAM" id="SSF51735">
    <property type="entry name" value="NAD(P)-binding Rossmann-fold domains"/>
    <property type="match status" value="1"/>
</dbReference>
<dbReference type="Gene3D" id="3.40.50.720">
    <property type="entry name" value="NAD(P)-binding Rossmann-like Domain"/>
    <property type="match status" value="1"/>
</dbReference>
<gene>
    <name evidence="4" type="ORF">OOW_P131scaffold01535g9</name>
</gene>
<organism>
    <name type="scientific">Pyricularia oryzae (strain P131)</name>
    <name type="common">Rice blast fungus</name>
    <name type="synonym">Magnaporthe oryzae</name>
    <dbReference type="NCBI Taxonomy" id="1143193"/>
    <lineage>
        <taxon>Eukaryota</taxon>
        <taxon>Fungi</taxon>
        <taxon>Dikarya</taxon>
        <taxon>Ascomycota</taxon>
        <taxon>Pezizomycotina</taxon>
        <taxon>Sordariomycetes</taxon>
        <taxon>Sordariomycetidae</taxon>
        <taxon>Magnaporthales</taxon>
        <taxon>Pyriculariaceae</taxon>
        <taxon>Pyricularia</taxon>
    </lineage>
</organism>
<accession>L7IS45</accession>
<evidence type="ECO:0000256" key="3">
    <source>
        <dbReference type="ARBA" id="ARBA00023002"/>
    </source>
</evidence>
<evidence type="ECO:0000256" key="1">
    <source>
        <dbReference type="ARBA" id="ARBA00006484"/>
    </source>
</evidence>
<dbReference type="GO" id="GO:0016491">
    <property type="term" value="F:oxidoreductase activity"/>
    <property type="evidence" value="ECO:0007669"/>
    <property type="project" value="UniProtKB-KW"/>
</dbReference>
<dbReference type="PANTHER" id="PTHR43544">
    <property type="entry name" value="SHORT-CHAIN DEHYDROGENASE/REDUCTASE"/>
    <property type="match status" value="1"/>
</dbReference>
<dbReference type="InterPro" id="IPR051468">
    <property type="entry name" value="Fungal_SecMetab_SDRs"/>
</dbReference>